<sequence length="199" mass="23332">MEVKSIQRHRERSSEDKQERKSNFVRKVSNGISVCKKAFISLHAISHWQVQRLNTLLLAAKCPRDLRGKHNNRPRTICDEWTQKIKEHIEAFPVVLAAIIALLSLIDNFQRQWDVVSAFFVQLAVKKLRQPSTDGLHSHTFKILKEHKQSPPLPNDRAYKEPIPINEKKILDIKKVMCHTLEFYYHITSWKTTNMENDD</sequence>
<keyword evidence="3" id="KW-1185">Reference proteome</keyword>
<protein>
    <submittedName>
        <fullName evidence="2">Uncharacterized protein</fullName>
    </submittedName>
</protein>
<evidence type="ECO:0000313" key="2">
    <source>
        <dbReference type="EMBL" id="CAH2009643.1"/>
    </source>
</evidence>
<feature type="compositionally biased region" description="Basic and acidic residues" evidence="1">
    <location>
        <begin position="12"/>
        <end position="22"/>
    </location>
</feature>
<feature type="region of interest" description="Disordered" evidence="1">
    <location>
        <begin position="1"/>
        <end position="22"/>
    </location>
</feature>
<comment type="caution">
    <text evidence="2">The sequence shown here is derived from an EMBL/GenBank/DDBJ whole genome shotgun (WGS) entry which is preliminary data.</text>
</comment>
<dbReference type="OrthoDB" id="7475343at2759"/>
<dbReference type="AlphaFoldDB" id="A0A9P0M8V4"/>
<name>A0A9P0M8V4_ACAOB</name>
<evidence type="ECO:0000256" key="1">
    <source>
        <dbReference type="SAM" id="MobiDB-lite"/>
    </source>
</evidence>
<proteinExistence type="predicted"/>
<dbReference type="Proteomes" id="UP001152888">
    <property type="component" value="Unassembled WGS sequence"/>
</dbReference>
<organism evidence="2 3">
    <name type="scientific">Acanthoscelides obtectus</name>
    <name type="common">Bean weevil</name>
    <name type="synonym">Bruchus obtectus</name>
    <dbReference type="NCBI Taxonomy" id="200917"/>
    <lineage>
        <taxon>Eukaryota</taxon>
        <taxon>Metazoa</taxon>
        <taxon>Ecdysozoa</taxon>
        <taxon>Arthropoda</taxon>
        <taxon>Hexapoda</taxon>
        <taxon>Insecta</taxon>
        <taxon>Pterygota</taxon>
        <taxon>Neoptera</taxon>
        <taxon>Endopterygota</taxon>
        <taxon>Coleoptera</taxon>
        <taxon>Polyphaga</taxon>
        <taxon>Cucujiformia</taxon>
        <taxon>Chrysomeloidea</taxon>
        <taxon>Chrysomelidae</taxon>
        <taxon>Bruchinae</taxon>
        <taxon>Bruchini</taxon>
        <taxon>Acanthoscelides</taxon>
    </lineage>
</organism>
<evidence type="ECO:0000313" key="3">
    <source>
        <dbReference type="Proteomes" id="UP001152888"/>
    </source>
</evidence>
<gene>
    <name evidence="2" type="ORF">ACAOBT_LOCUS31010</name>
</gene>
<reference evidence="2" key="1">
    <citation type="submission" date="2022-03" db="EMBL/GenBank/DDBJ databases">
        <authorList>
            <person name="Sayadi A."/>
        </authorList>
    </citation>
    <scope>NUCLEOTIDE SEQUENCE</scope>
</reference>
<accession>A0A9P0M8V4</accession>
<feature type="compositionally biased region" description="Basic residues" evidence="1">
    <location>
        <begin position="1"/>
        <end position="11"/>
    </location>
</feature>
<dbReference type="EMBL" id="CAKOFQ010007900">
    <property type="protein sequence ID" value="CAH2009643.1"/>
    <property type="molecule type" value="Genomic_DNA"/>
</dbReference>